<dbReference type="AlphaFoldDB" id="A0A239JK92"/>
<reference evidence="2" key="1">
    <citation type="submission" date="2017-06" db="EMBL/GenBank/DDBJ databases">
        <authorList>
            <person name="Varghese N."/>
            <person name="Submissions S."/>
        </authorList>
    </citation>
    <scope>NUCLEOTIDE SEQUENCE [LARGE SCALE GENOMIC DNA]</scope>
    <source>
        <strain evidence="2">LNB2</strain>
    </source>
</reference>
<dbReference type="OrthoDB" id="7584917at2"/>
<sequence>MTMQMSIAALAPAGAINAADLPPDFWRTLINLDRHRLEGVAEMAISLLDAIDGDPDIEPNGDELDGTAAEDDFVDQNWAWRCEPGCPVADPDCDVGVLLPRYGTDQTAGPVNEEEAVREWQEAELAAAWRKENLMRRGQA</sequence>
<proteinExistence type="predicted"/>
<dbReference type="RefSeq" id="WP_144033856.1">
    <property type="nucleotide sequence ID" value="NZ_FZOS01000035.1"/>
</dbReference>
<keyword evidence="2" id="KW-1185">Reference proteome</keyword>
<evidence type="ECO:0000313" key="2">
    <source>
        <dbReference type="Proteomes" id="UP000198281"/>
    </source>
</evidence>
<organism evidence="1 2">
    <name type="scientific">Edaphosphingomonas laterariae</name>
    <dbReference type="NCBI Taxonomy" id="861865"/>
    <lineage>
        <taxon>Bacteria</taxon>
        <taxon>Pseudomonadati</taxon>
        <taxon>Pseudomonadota</taxon>
        <taxon>Alphaproteobacteria</taxon>
        <taxon>Sphingomonadales</taxon>
        <taxon>Rhizorhabdaceae</taxon>
        <taxon>Edaphosphingomonas</taxon>
    </lineage>
</organism>
<dbReference type="EMBL" id="FZOS01000035">
    <property type="protein sequence ID" value="SNT06209.1"/>
    <property type="molecule type" value="Genomic_DNA"/>
</dbReference>
<gene>
    <name evidence="1" type="ORF">SAMN06295912_13545</name>
</gene>
<accession>A0A239JK92</accession>
<name>A0A239JK92_9SPHN</name>
<dbReference type="Proteomes" id="UP000198281">
    <property type="component" value="Unassembled WGS sequence"/>
</dbReference>
<evidence type="ECO:0000313" key="1">
    <source>
        <dbReference type="EMBL" id="SNT06209.1"/>
    </source>
</evidence>
<protein>
    <submittedName>
        <fullName evidence="1">Uncharacterized protein</fullName>
    </submittedName>
</protein>